<protein>
    <submittedName>
        <fullName evidence="1">Uncharacterized protein</fullName>
    </submittedName>
</protein>
<name>A0A1C6I8D0_9FIRM</name>
<accession>A0A1C6I8D0</accession>
<sequence>MQHDIEPVDKIGSMALIRQEEHDIDCNVFSHIGRELRPGMIWASSGVAQIGRLDYIKRTGHALGVPSSAAMTDYSTQGQAILMEKYRCCIPSKYSVRQLLVSHTHFNDVEKRAYIHTSTSF</sequence>
<dbReference type="AlphaFoldDB" id="A0A1C6I8D0"/>
<dbReference type="EMBL" id="FMHG01000001">
    <property type="protein sequence ID" value="SCJ65425.1"/>
    <property type="molecule type" value="Genomic_DNA"/>
</dbReference>
<proteinExistence type="predicted"/>
<reference evidence="1" key="1">
    <citation type="submission" date="2015-09" db="EMBL/GenBank/DDBJ databases">
        <authorList>
            <consortium name="Pathogen Informatics"/>
        </authorList>
    </citation>
    <scope>NUCLEOTIDE SEQUENCE</scope>
    <source>
        <strain evidence="1">2789STDY5834896</strain>
    </source>
</reference>
<gene>
    <name evidence="1" type="ORF">SAMEA3545359_01274</name>
</gene>
<evidence type="ECO:0000313" key="1">
    <source>
        <dbReference type="EMBL" id="SCJ65425.1"/>
    </source>
</evidence>
<organism evidence="1">
    <name type="scientific">uncultured Anaerotruncus sp</name>
    <dbReference type="NCBI Taxonomy" id="905011"/>
    <lineage>
        <taxon>Bacteria</taxon>
        <taxon>Bacillati</taxon>
        <taxon>Bacillota</taxon>
        <taxon>Clostridia</taxon>
        <taxon>Eubacteriales</taxon>
        <taxon>Oscillospiraceae</taxon>
        <taxon>Anaerotruncus</taxon>
        <taxon>environmental samples</taxon>
    </lineage>
</organism>